<name>A0ABX1JL25_9MICC</name>
<sequence>MDQAQRPWTPDGQWLLRDNLREFIAHLVELGYTVRGGQGEDPELINPGGSAVETWRGDYPYDERMSRADYELEKYRLQVELLKFQYWAQDRGLRHVIVF</sequence>
<keyword evidence="2" id="KW-1185">Reference proteome</keyword>
<accession>A0ABX1JL25</accession>
<keyword evidence="1" id="KW-0808">Transferase</keyword>
<evidence type="ECO:0000313" key="1">
    <source>
        <dbReference type="EMBL" id="NKX49993.1"/>
    </source>
</evidence>
<feature type="non-terminal residue" evidence="1">
    <location>
        <position position="99"/>
    </location>
</feature>
<evidence type="ECO:0000313" key="2">
    <source>
        <dbReference type="Proteomes" id="UP000523795"/>
    </source>
</evidence>
<dbReference type="Gene3D" id="3.40.50.300">
    <property type="entry name" value="P-loop containing nucleotide triphosphate hydrolases"/>
    <property type="match status" value="1"/>
</dbReference>
<dbReference type="GO" id="GO:0016301">
    <property type="term" value="F:kinase activity"/>
    <property type="evidence" value="ECO:0007669"/>
    <property type="project" value="UniProtKB-KW"/>
</dbReference>
<dbReference type="InterPro" id="IPR027417">
    <property type="entry name" value="P-loop_NTPase"/>
</dbReference>
<gene>
    <name evidence="1" type="ORF">HER39_05260</name>
</gene>
<dbReference type="EMBL" id="JAAZSR010000052">
    <property type="protein sequence ID" value="NKX49993.1"/>
    <property type="molecule type" value="Genomic_DNA"/>
</dbReference>
<dbReference type="Proteomes" id="UP000523795">
    <property type="component" value="Unassembled WGS sequence"/>
</dbReference>
<keyword evidence="1" id="KW-0418">Kinase</keyword>
<reference evidence="1 2" key="1">
    <citation type="submission" date="2020-04" db="EMBL/GenBank/DDBJ databases">
        <authorList>
            <person name="Liu S."/>
        </authorList>
    </citation>
    <scope>NUCLEOTIDE SEQUENCE [LARGE SCALE GENOMIC DNA]</scope>
    <source>
        <strain evidence="1 2">CGMCC 1.15091</strain>
    </source>
</reference>
<comment type="caution">
    <text evidence="1">The sequence shown here is derived from an EMBL/GenBank/DDBJ whole genome shotgun (WGS) entry which is preliminary data.</text>
</comment>
<protein>
    <submittedName>
        <fullName evidence="1">Polyphosphate kinase 2</fullName>
    </submittedName>
</protein>
<organism evidence="1 2">
    <name type="scientific">Arthrobacter deserti</name>
    <dbReference type="NCBI Taxonomy" id="1742687"/>
    <lineage>
        <taxon>Bacteria</taxon>
        <taxon>Bacillati</taxon>
        <taxon>Actinomycetota</taxon>
        <taxon>Actinomycetes</taxon>
        <taxon>Micrococcales</taxon>
        <taxon>Micrococcaceae</taxon>
        <taxon>Arthrobacter</taxon>
    </lineage>
</organism>
<proteinExistence type="predicted"/>